<dbReference type="CDD" id="cd00060">
    <property type="entry name" value="FHA"/>
    <property type="match status" value="1"/>
</dbReference>
<dbReference type="SMART" id="SM00240">
    <property type="entry name" value="FHA"/>
    <property type="match status" value="1"/>
</dbReference>
<evidence type="ECO:0000256" key="1">
    <source>
        <dbReference type="ARBA" id="ARBA00022553"/>
    </source>
</evidence>
<comment type="caution">
    <text evidence="3">The sequence shown here is derived from an EMBL/GenBank/DDBJ whole genome shotgun (WGS) entry which is preliminary data.</text>
</comment>
<dbReference type="EMBL" id="BMMW01000001">
    <property type="protein sequence ID" value="GGK35754.1"/>
    <property type="molecule type" value="Genomic_DNA"/>
</dbReference>
<evidence type="ECO:0000313" key="4">
    <source>
        <dbReference type="Proteomes" id="UP000612956"/>
    </source>
</evidence>
<proteinExistence type="predicted"/>
<dbReference type="RefSeq" id="WP_188826992.1">
    <property type="nucleotide sequence ID" value="NZ_BMMW01000001.1"/>
</dbReference>
<keyword evidence="4" id="KW-1185">Reference proteome</keyword>
<dbReference type="InterPro" id="IPR000253">
    <property type="entry name" value="FHA_dom"/>
</dbReference>
<name>A0A917V4L1_9NOCA</name>
<feature type="domain" description="FHA" evidence="2">
    <location>
        <begin position="114"/>
        <end position="174"/>
    </location>
</feature>
<dbReference type="InterPro" id="IPR008984">
    <property type="entry name" value="SMAD_FHA_dom_sf"/>
</dbReference>
<reference evidence="3" key="2">
    <citation type="submission" date="2020-09" db="EMBL/GenBank/DDBJ databases">
        <authorList>
            <person name="Sun Q."/>
            <person name="Zhou Y."/>
        </authorList>
    </citation>
    <scope>NUCLEOTIDE SEQUENCE</scope>
    <source>
        <strain evidence="3">CGMCC 4.7278</strain>
    </source>
</reference>
<evidence type="ECO:0000259" key="2">
    <source>
        <dbReference type="PROSITE" id="PS50006"/>
    </source>
</evidence>
<dbReference type="Pfam" id="PF00498">
    <property type="entry name" value="FHA"/>
    <property type="match status" value="1"/>
</dbReference>
<dbReference type="PROSITE" id="PS50006">
    <property type="entry name" value="FHA_DOMAIN"/>
    <property type="match status" value="1"/>
</dbReference>
<dbReference type="SUPFAM" id="SSF49879">
    <property type="entry name" value="SMAD/FHA domain"/>
    <property type="match status" value="1"/>
</dbReference>
<reference evidence="3" key="1">
    <citation type="journal article" date="2014" name="Int. J. Syst. Evol. Microbiol.">
        <title>Complete genome sequence of Corynebacterium casei LMG S-19264T (=DSM 44701T), isolated from a smear-ripened cheese.</title>
        <authorList>
            <consortium name="US DOE Joint Genome Institute (JGI-PGF)"/>
            <person name="Walter F."/>
            <person name="Albersmeier A."/>
            <person name="Kalinowski J."/>
            <person name="Ruckert C."/>
        </authorList>
    </citation>
    <scope>NUCLEOTIDE SEQUENCE</scope>
    <source>
        <strain evidence="3">CGMCC 4.7278</strain>
    </source>
</reference>
<dbReference type="Proteomes" id="UP000612956">
    <property type="component" value="Unassembled WGS sequence"/>
</dbReference>
<dbReference type="Gene3D" id="2.60.200.20">
    <property type="match status" value="1"/>
</dbReference>
<accession>A0A917V4L1</accession>
<sequence>MPVCTDGHLSAATDYCDVCGSSLHAVDPVVLRLCPSCQRPSPGRFCESCGHDSELPPPLSAPVVVSAPPVWFARIFADRAYYARVQSHKGPDAARVAFPDAYPERRIPLQGTEFLIGKKSVSQGIDPAIDLGIAPTDLGVSRLHAVLRIDPATGALSVTDLGSTNGTCLDGTERTIRPQVPVALTSGSRIHVGGWTTIVIEAK</sequence>
<organism evidence="3 4">
    <name type="scientific">Nocardia camponoti</name>
    <dbReference type="NCBI Taxonomy" id="1616106"/>
    <lineage>
        <taxon>Bacteria</taxon>
        <taxon>Bacillati</taxon>
        <taxon>Actinomycetota</taxon>
        <taxon>Actinomycetes</taxon>
        <taxon>Mycobacteriales</taxon>
        <taxon>Nocardiaceae</taxon>
        <taxon>Nocardia</taxon>
    </lineage>
</organism>
<evidence type="ECO:0000313" key="3">
    <source>
        <dbReference type="EMBL" id="GGK35754.1"/>
    </source>
</evidence>
<gene>
    <name evidence="3" type="ORF">GCM10011591_04270</name>
</gene>
<dbReference type="AlphaFoldDB" id="A0A917V4L1"/>
<protein>
    <recommendedName>
        <fullName evidence="2">FHA domain-containing protein</fullName>
    </recommendedName>
</protein>
<keyword evidence="1" id="KW-0597">Phosphoprotein</keyword>